<evidence type="ECO:0000313" key="3">
    <source>
        <dbReference type="EMBL" id="GGI80025.1"/>
    </source>
</evidence>
<evidence type="ECO:0000256" key="1">
    <source>
        <dbReference type="SAM" id="MobiDB-lite"/>
    </source>
</evidence>
<dbReference type="Proteomes" id="UP000253744">
    <property type="component" value="Chromosome"/>
</dbReference>
<dbReference type="GeneID" id="59165545"/>
<accession>A0A345IJK6</accession>
<proteinExistence type="predicted"/>
<gene>
    <name evidence="2" type="ORF">DVJ83_12960</name>
    <name evidence="4" type="ORF">GCM10008021_06860</name>
    <name evidence="3" type="ORF">GCM10010914_12810</name>
</gene>
<name>A0A345IJK6_9DEIO</name>
<organism evidence="2 5">
    <name type="scientific">Deinococcus wulumuqiensis</name>
    <dbReference type="NCBI Taxonomy" id="980427"/>
    <lineage>
        <taxon>Bacteria</taxon>
        <taxon>Thermotogati</taxon>
        <taxon>Deinococcota</taxon>
        <taxon>Deinococci</taxon>
        <taxon>Deinococcales</taxon>
        <taxon>Deinococcaceae</taxon>
        <taxon>Deinococcus</taxon>
    </lineage>
</organism>
<reference evidence="4" key="5">
    <citation type="submission" date="2024-05" db="EMBL/GenBank/DDBJ databases">
        <authorList>
            <person name="Sun Q."/>
            <person name="Zhou Y."/>
        </authorList>
    </citation>
    <scope>NUCLEOTIDE SEQUENCE</scope>
    <source>
        <strain evidence="4">CGMCC 1.8884</strain>
        <strain evidence="3">CGMCC 1.8885</strain>
    </source>
</reference>
<keyword evidence="6" id="KW-1185">Reference proteome</keyword>
<dbReference type="Proteomes" id="UP000630135">
    <property type="component" value="Unassembled WGS sequence"/>
</dbReference>
<evidence type="ECO:0000313" key="5">
    <source>
        <dbReference type="Proteomes" id="UP000253744"/>
    </source>
</evidence>
<dbReference type="EMBL" id="BMLZ01000005">
    <property type="protein sequence ID" value="GGP29035.1"/>
    <property type="molecule type" value="Genomic_DNA"/>
</dbReference>
<dbReference type="KEGG" id="dwu:DVJ83_12960"/>
<dbReference type="AlphaFoldDB" id="A0A345IJK6"/>
<dbReference type="EMBL" id="BMMA01000008">
    <property type="protein sequence ID" value="GGI80025.1"/>
    <property type="molecule type" value="Genomic_DNA"/>
</dbReference>
<reference evidence="6" key="4">
    <citation type="journal article" date="2019" name="Int. J. Syst. Evol. Microbiol.">
        <title>The Global Catalogue of Microorganisms (GCM) 10K type strain sequencing project: providing services to taxonomists for standard genome sequencing and annotation.</title>
        <authorList>
            <consortium name="The Broad Institute Genomics Platform"/>
            <consortium name="The Broad Institute Genome Sequencing Center for Infectious Disease"/>
            <person name="Wu L."/>
            <person name="Ma J."/>
        </authorList>
    </citation>
    <scope>NUCLEOTIDE SEQUENCE [LARGE SCALE GENOMIC DNA]</scope>
    <source>
        <strain evidence="6">CGMCC 1.8884</strain>
    </source>
</reference>
<dbReference type="Proteomes" id="UP000652720">
    <property type="component" value="Unassembled WGS sequence"/>
</dbReference>
<reference evidence="3" key="2">
    <citation type="journal article" date="2014" name="Int. J. Syst. Evol. Microbiol.">
        <title>Complete genome sequence of Corynebacterium casei LMG S-19264T (=DSM 44701T), isolated from a smear-ripened cheese.</title>
        <authorList>
            <consortium name="US DOE Joint Genome Institute (JGI-PGF)"/>
            <person name="Walter F."/>
            <person name="Albersmeier A."/>
            <person name="Kalinowski J."/>
            <person name="Ruckert C."/>
        </authorList>
    </citation>
    <scope>NUCLEOTIDE SEQUENCE</scope>
    <source>
        <strain evidence="3">CGMCC 1.8885</strain>
    </source>
</reference>
<feature type="region of interest" description="Disordered" evidence="1">
    <location>
        <begin position="110"/>
        <end position="134"/>
    </location>
</feature>
<reference evidence="2 5" key="3">
    <citation type="submission" date="2018-07" db="EMBL/GenBank/DDBJ databases">
        <title>Complete Genome and Methylome Analysis of Deinococcus wulumuqiensis NEB 479.</title>
        <authorList>
            <person name="Fomenkov A."/>
            <person name="Luyten Y."/>
            <person name="Vincze T."/>
            <person name="Anton B.P."/>
            <person name="Clark T."/>
            <person name="Roberts R.J."/>
            <person name="Morgan R.D."/>
        </authorList>
    </citation>
    <scope>NUCLEOTIDE SEQUENCE [LARGE SCALE GENOMIC DNA]</scope>
    <source>
        <strain evidence="2 5">NEB 479</strain>
    </source>
</reference>
<evidence type="ECO:0000313" key="4">
    <source>
        <dbReference type="EMBL" id="GGP29035.1"/>
    </source>
</evidence>
<protein>
    <submittedName>
        <fullName evidence="2">DUF3006 domain-containing protein</fullName>
    </submittedName>
</protein>
<dbReference type="EMBL" id="CP031158">
    <property type="protein sequence ID" value="AXG99878.1"/>
    <property type="molecule type" value="Genomic_DNA"/>
</dbReference>
<reference evidence="4" key="1">
    <citation type="journal article" date="2014" name="Int. J. Syst. Evol. Microbiol.">
        <title>Complete genome of a new Firmicutes species belonging to the dominant human colonic microbiota ('Ruminococcus bicirculans') reveals two chromosomes and a selective capacity to utilize plant glucans.</title>
        <authorList>
            <consortium name="NISC Comparative Sequencing Program"/>
            <person name="Wegmann U."/>
            <person name="Louis P."/>
            <person name="Goesmann A."/>
            <person name="Henrissat B."/>
            <person name="Duncan S.H."/>
            <person name="Flint H.J."/>
        </authorList>
    </citation>
    <scope>NUCLEOTIDE SEQUENCE</scope>
    <source>
        <strain evidence="4">CGMCC 1.8884</strain>
    </source>
</reference>
<dbReference type="RefSeq" id="WP_017871430.1">
    <property type="nucleotide sequence ID" value="NZ_BMLZ01000005.1"/>
</dbReference>
<evidence type="ECO:0000313" key="6">
    <source>
        <dbReference type="Proteomes" id="UP000630135"/>
    </source>
</evidence>
<sequence length="134" mass="14567">MGKTQQGQQTGGAVNVILWAAAGGYMYEGEQAEGWSERWVVDGLEDSPRGRLARVELPSGRTRTVPLRELPDGVREGDLLEVRSGVGGLVFRRLEAETRAARQEAQARLEQLNAGEGRPGQHTLSINSDGEIDL</sequence>
<evidence type="ECO:0000313" key="2">
    <source>
        <dbReference type="EMBL" id="AXG99878.1"/>
    </source>
</evidence>
<dbReference type="Pfam" id="PF11213">
    <property type="entry name" value="DUF3006"/>
    <property type="match status" value="1"/>
</dbReference>
<dbReference type="STRING" id="1288484.GCA_000348665_02545"/>
<dbReference type="InterPro" id="IPR021377">
    <property type="entry name" value="DUF3006"/>
</dbReference>